<dbReference type="SUPFAM" id="SSF48452">
    <property type="entry name" value="TPR-like"/>
    <property type="match status" value="1"/>
</dbReference>
<organism evidence="1 2">
    <name type="scientific">Paenibacillus ginsengarvi</name>
    <dbReference type="NCBI Taxonomy" id="400777"/>
    <lineage>
        <taxon>Bacteria</taxon>
        <taxon>Bacillati</taxon>
        <taxon>Bacillota</taxon>
        <taxon>Bacilli</taxon>
        <taxon>Bacillales</taxon>
        <taxon>Paenibacillaceae</taxon>
        <taxon>Paenibacillus</taxon>
    </lineage>
</organism>
<dbReference type="Gene3D" id="1.25.40.10">
    <property type="entry name" value="Tetratricopeptide repeat domain"/>
    <property type="match status" value="1"/>
</dbReference>
<name>A0A3B0CI23_9BACL</name>
<evidence type="ECO:0008006" key="3">
    <source>
        <dbReference type="Google" id="ProtNLM"/>
    </source>
</evidence>
<protein>
    <recommendedName>
        <fullName evidence="3">Tetratricopeptide repeat protein</fullName>
    </recommendedName>
</protein>
<gene>
    <name evidence="1" type="ORF">D7M11_09535</name>
</gene>
<sequence length="183" mass="20653">MAVDSAHWKQFEEAKTLHNKGVDGDKKAVIQANELLVKLREAEPNNALIEAYYGSTLVLLGRDAVKIMEKADRAQEGLDVLNEAITLDSNHKEIRLLRGNICLRLPESFFQCSETAIEDFTFLLNRNKENPGYLTPNQVPDILRNLSSAYQNAGKPDEAKAVLQHFAPLVRKKKDRKEGEETH</sequence>
<reference evidence="1 2" key="1">
    <citation type="journal article" date="2007" name="Int. J. Syst. Evol. Microbiol.">
        <title>Paenibacillus ginsengarvi sp. nov., isolated from soil from ginseng cultivation.</title>
        <authorList>
            <person name="Yoon M.H."/>
            <person name="Ten L.N."/>
            <person name="Im W.T."/>
        </authorList>
    </citation>
    <scope>NUCLEOTIDE SEQUENCE [LARGE SCALE GENOMIC DNA]</scope>
    <source>
        <strain evidence="1 2">KCTC 13059</strain>
    </source>
</reference>
<keyword evidence="2" id="KW-1185">Reference proteome</keyword>
<evidence type="ECO:0000313" key="2">
    <source>
        <dbReference type="Proteomes" id="UP000282311"/>
    </source>
</evidence>
<evidence type="ECO:0000313" key="1">
    <source>
        <dbReference type="EMBL" id="RKN85315.1"/>
    </source>
</evidence>
<proteinExistence type="predicted"/>
<dbReference type="AlphaFoldDB" id="A0A3B0CI23"/>
<dbReference type="EMBL" id="RBAH01000005">
    <property type="protein sequence ID" value="RKN85315.1"/>
    <property type="molecule type" value="Genomic_DNA"/>
</dbReference>
<accession>A0A3B0CI23</accession>
<dbReference type="RefSeq" id="WP_120746967.1">
    <property type="nucleotide sequence ID" value="NZ_RBAH01000005.1"/>
</dbReference>
<dbReference type="InterPro" id="IPR011990">
    <property type="entry name" value="TPR-like_helical_dom_sf"/>
</dbReference>
<comment type="caution">
    <text evidence="1">The sequence shown here is derived from an EMBL/GenBank/DDBJ whole genome shotgun (WGS) entry which is preliminary data.</text>
</comment>
<dbReference type="Proteomes" id="UP000282311">
    <property type="component" value="Unassembled WGS sequence"/>
</dbReference>
<dbReference type="OrthoDB" id="1807878at2"/>